<organism evidence="7 8">
    <name type="scientific">Arthrobacter bambusae</name>
    <dbReference type="NCBI Taxonomy" id="1338426"/>
    <lineage>
        <taxon>Bacteria</taxon>
        <taxon>Bacillati</taxon>
        <taxon>Actinomycetota</taxon>
        <taxon>Actinomycetes</taxon>
        <taxon>Micrococcales</taxon>
        <taxon>Micrococcaceae</taxon>
        <taxon>Arthrobacter</taxon>
    </lineage>
</organism>
<evidence type="ECO:0000256" key="4">
    <source>
        <dbReference type="ARBA" id="ARBA00023136"/>
    </source>
</evidence>
<protein>
    <submittedName>
        <fullName evidence="7">RDD family membrane protein YckC</fullName>
    </submittedName>
</protein>
<evidence type="ECO:0000256" key="3">
    <source>
        <dbReference type="ARBA" id="ARBA00022989"/>
    </source>
</evidence>
<feature type="transmembrane region" description="Helical" evidence="5">
    <location>
        <begin position="51"/>
        <end position="73"/>
    </location>
</feature>
<comment type="subcellular location">
    <subcellularLocation>
        <location evidence="1">Membrane</location>
        <topology evidence="1">Multi-pass membrane protein</topology>
    </subcellularLocation>
</comment>
<feature type="transmembrane region" description="Helical" evidence="5">
    <location>
        <begin position="79"/>
        <end position="100"/>
    </location>
</feature>
<evidence type="ECO:0000259" key="6">
    <source>
        <dbReference type="Pfam" id="PF06271"/>
    </source>
</evidence>
<dbReference type="Pfam" id="PF06271">
    <property type="entry name" value="RDD"/>
    <property type="match status" value="1"/>
</dbReference>
<keyword evidence="8" id="KW-1185">Reference proteome</keyword>
<dbReference type="EMBL" id="JBEPSN010000006">
    <property type="protein sequence ID" value="MET4540715.1"/>
    <property type="molecule type" value="Genomic_DNA"/>
</dbReference>
<comment type="caution">
    <text evidence="7">The sequence shown here is derived from an EMBL/GenBank/DDBJ whole genome shotgun (WGS) entry which is preliminary data.</text>
</comment>
<evidence type="ECO:0000256" key="2">
    <source>
        <dbReference type="ARBA" id="ARBA00022692"/>
    </source>
</evidence>
<dbReference type="PANTHER" id="PTHR38480">
    <property type="entry name" value="SLR0254 PROTEIN"/>
    <property type="match status" value="1"/>
</dbReference>
<reference evidence="7 8" key="1">
    <citation type="submission" date="2024-06" db="EMBL/GenBank/DDBJ databases">
        <title>Sorghum-associated microbial communities from plants grown in Nebraska, USA.</title>
        <authorList>
            <person name="Schachtman D."/>
        </authorList>
    </citation>
    <scope>NUCLEOTIDE SEQUENCE [LARGE SCALE GENOMIC DNA]</scope>
    <source>
        <strain evidence="7 8">3552</strain>
    </source>
</reference>
<accession>A0ABV2P7F6</accession>
<dbReference type="PANTHER" id="PTHR38480:SF1">
    <property type="entry name" value="SLR0254 PROTEIN"/>
    <property type="match status" value="1"/>
</dbReference>
<proteinExistence type="predicted"/>
<evidence type="ECO:0000313" key="8">
    <source>
        <dbReference type="Proteomes" id="UP001549307"/>
    </source>
</evidence>
<evidence type="ECO:0000313" key="7">
    <source>
        <dbReference type="EMBL" id="MET4540715.1"/>
    </source>
</evidence>
<sequence>MGPAARLGDAGTPSARSVCEAWGLGMSSIITGEAVVLELRPASFAARALGLILDIISQVALAILLIILISIASEDLDDAAIRALILSSVVFSIVIVPVAVETLTRGRSLGKLATGLRIVRDDGGSIRFRHAVIRGLLGVLEIYLTFGGLAIGVALFNDKSKRLGDIVAGTYSLRQRVPSKPRIMPVAPHYLQAWAAMADFGRVPDATARRAGTFVQQAYLMAPASRVNMATAIASELAKYVAPPPPSGTIPEDYIGAVLGERRNRELVRLRQAEKRNATVGERLQKLPFTDG</sequence>
<feature type="transmembrane region" description="Helical" evidence="5">
    <location>
        <begin position="135"/>
        <end position="156"/>
    </location>
</feature>
<evidence type="ECO:0000256" key="1">
    <source>
        <dbReference type="ARBA" id="ARBA00004141"/>
    </source>
</evidence>
<keyword evidence="2 5" id="KW-0812">Transmembrane</keyword>
<name>A0ABV2P7F6_9MICC</name>
<dbReference type="Proteomes" id="UP001549307">
    <property type="component" value="Unassembled WGS sequence"/>
</dbReference>
<dbReference type="InterPro" id="IPR010432">
    <property type="entry name" value="RDD"/>
</dbReference>
<keyword evidence="3 5" id="KW-1133">Transmembrane helix</keyword>
<evidence type="ECO:0000256" key="5">
    <source>
        <dbReference type="SAM" id="Phobius"/>
    </source>
</evidence>
<keyword evidence="4 5" id="KW-0472">Membrane</keyword>
<gene>
    <name evidence="7" type="ORF">ABIE37_002503</name>
</gene>
<feature type="domain" description="RDD" evidence="6">
    <location>
        <begin position="42"/>
        <end position="169"/>
    </location>
</feature>